<evidence type="ECO:0000313" key="2">
    <source>
        <dbReference type="Proteomes" id="UP001516400"/>
    </source>
</evidence>
<dbReference type="EMBL" id="JABFTP020000124">
    <property type="protein sequence ID" value="KAL3279230.1"/>
    <property type="molecule type" value="Genomic_DNA"/>
</dbReference>
<dbReference type="Proteomes" id="UP001516400">
    <property type="component" value="Unassembled WGS sequence"/>
</dbReference>
<proteinExistence type="predicted"/>
<feature type="non-terminal residue" evidence="1">
    <location>
        <position position="1"/>
    </location>
</feature>
<protein>
    <submittedName>
        <fullName evidence="1">Uncharacterized protein</fullName>
    </submittedName>
</protein>
<dbReference type="AlphaFoldDB" id="A0ABD2NLB8"/>
<sequence length="110" mass="13035">YRLIKKENMEPAVQYQSWANSMTVGGMIDVFHTNCSKALNNVAQIKTKPFIEKQNSWFDEEIKRAIISRDGCYKKALSGLGIIWWRIYREKRNEVVTLLRSKKQIYYENL</sequence>
<name>A0ABD2NLB8_9CUCU</name>
<accession>A0ABD2NLB8</accession>
<evidence type="ECO:0000313" key="1">
    <source>
        <dbReference type="EMBL" id="KAL3279230.1"/>
    </source>
</evidence>
<reference evidence="1 2" key="1">
    <citation type="journal article" date="2021" name="BMC Biol.">
        <title>Horizontally acquired antibacterial genes associated with adaptive radiation of ladybird beetles.</title>
        <authorList>
            <person name="Li H.S."/>
            <person name="Tang X.F."/>
            <person name="Huang Y.H."/>
            <person name="Xu Z.Y."/>
            <person name="Chen M.L."/>
            <person name="Du X.Y."/>
            <person name="Qiu B.Y."/>
            <person name="Chen P.T."/>
            <person name="Zhang W."/>
            <person name="Slipinski A."/>
            <person name="Escalona H.E."/>
            <person name="Waterhouse R.M."/>
            <person name="Zwick A."/>
            <person name="Pang H."/>
        </authorList>
    </citation>
    <scope>NUCLEOTIDE SEQUENCE [LARGE SCALE GENOMIC DNA]</scope>
    <source>
        <strain evidence="1">SYSU2018</strain>
    </source>
</reference>
<organism evidence="1 2">
    <name type="scientific">Cryptolaemus montrouzieri</name>
    <dbReference type="NCBI Taxonomy" id="559131"/>
    <lineage>
        <taxon>Eukaryota</taxon>
        <taxon>Metazoa</taxon>
        <taxon>Ecdysozoa</taxon>
        <taxon>Arthropoda</taxon>
        <taxon>Hexapoda</taxon>
        <taxon>Insecta</taxon>
        <taxon>Pterygota</taxon>
        <taxon>Neoptera</taxon>
        <taxon>Endopterygota</taxon>
        <taxon>Coleoptera</taxon>
        <taxon>Polyphaga</taxon>
        <taxon>Cucujiformia</taxon>
        <taxon>Coccinelloidea</taxon>
        <taxon>Coccinellidae</taxon>
        <taxon>Scymninae</taxon>
        <taxon>Scymnini</taxon>
        <taxon>Cryptolaemus</taxon>
    </lineage>
</organism>
<keyword evidence="2" id="KW-1185">Reference proteome</keyword>
<gene>
    <name evidence="1" type="ORF">HHI36_016743</name>
</gene>
<comment type="caution">
    <text evidence="1">The sequence shown here is derived from an EMBL/GenBank/DDBJ whole genome shotgun (WGS) entry which is preliminary data.</text>
</comment>